<evidence type="ECO:0000313" key="2">
    <source>
        <dbReference type="Proteomes" id="UP000094828"/>
    </source>
</evidence>
<dbReference type="STRING" id="1841610.A6X21_09120"/>
<sequence>MATILDAFGRPFSTDSEATHGSAKDLQRAYATRKSSTVQARYDAAEMTPDNMRHWRMADGLSADAANSAGVRRILRNRARHEIFNNSYLRGMTRTLANDVIGSGPRLQIHHEDKNIAAQVEALFAQWSMMIRLGPKMRTMRLAQCQDGEGISVIKNNGGLPGIQLDLQPIEAEMLTTPFLQPLTINQVDGLEFDEWGNVVAYNILKRHPGDTFSYSAKMEHDTLAAGYVSHIFHVERPGQHRGLPEIMSSLPLGAMMRRYTLAVVQAAETAANLSAIMETAGAVEEPAESDDDPFTTIEMERGMLMRLPEGWKINQLKAEQPTSLYGDFKTHLLCEQARPLSMPKNIALGDSSGYNYSSGRLDHQVYYKTCDMDRSDYELMLLEPLLRMWTREARLLRLIPYGLTYERLPHTWQWDPYEDIDPAKTADAIERELRLGLTTLPREYAKRGLDFERELEKQAKALAMTTEALRTRIADVIYSTATRPVAPQPEGAPNARQAA</sequence>
<gene>
    <name evidence="1" type="ORF">A6X21_09120</name>
</gene>
<name>A0A1C3E7P9_9PLAN</name>
<keyword evidence="2" id="KW-1185">Reference proteome</keyword>
<evidence type="ECO:0000313" key="1">
    <source>
        <dbReference type="EMBL" id="ODA29251.1"/>
    </source>
</evidence>
<evidence type="ECO:0008006" key="3">
    <source>
        <dbReference type="Google" id="ProtNLM"/>
    </source>
</evidence>
<protein>
    <recommendedName>
        <fullName evidence="3">Phage portal protein</fullName>
    </recommendedName>
</protein>
<dbReference type="OrthoDB" id="622132at2"/>
<dbReference type="GO" id="GO:0005198">
    <property type="term" value="F:structural molecule activity"/>
    <property type="evidence" value="ECO:0007669"/>
    <property type="project" value="InterPro"/>
</dbReference>
<proteinExistence type="predicted"/>
<reference evidence="1 2" key="1">
    <citation type="submission" date="2016-05" db="EMBL/GenBank/DDBJ databases">
        <title>Genomic and physiological characterization of Planctopirus sp. isolated from fresh water lake.</title>
        <authorList>
            <person name="Subhash Y."/>
            <person name="Ramana C."/>
        </authorList>
    </citation>
    <scope>NUCLEOTIDE SEQUENCE [LARGE SCALE GENOMIC DNA]</scope>
    <source>
        <strain evidence="1 2">JC280</strain>
    </source>
</reference>
<dbReference type="Pfam" id="PF05136">
    <property type="entry name" value="Phage_portal_2"/>
    <property type="match status" value="1"/>
</dbReference>
<dbReference type="Proteomes" id="UP000094828">
    <property type="component" value="Unassembled WGS sequence"/>
</dbReference>
<dbReference type="GO" id="GO:0019068">
    <property type="term" value="P:virion assembly"/>
    <property type="evidence" value="ECO:0007669"/>
    <property type="project" value="InterPro"/>
</dbReference>
<dbReference type="EMBL" id="LYDR01000137">
    <property type="protein sequence ID" value="ODA29251.1"/>
    <property type="molecule type" value="Genomic_DNA"/>
</dbReference>
<dbReference type="RefSeq" id="WP_068849993.1">
    <property type="nucleotide sequence ID" value="NZ_LYDR01000137.1"/>
</dbReference>
<accession>A0A1C3E7P9</accession>
<dbReference type="AlphaFoldDB" id="A0A1C3E7P9"/>
<comment type="caution">
    <text evidence="1">The sequence shown here is derived from an EMBL/GenBank/DDBJ whole genome shotgun (WGS) entry which is preliminary data.</text>
</comment>
<organism evidence="1 2">
    <name type="scientific">Planctopirus hydrillae</name>
    <dbReference type="NCBI Taxonomy" id="1841610"/>
    <lineage>
        <taxon>Bacteria</taxon>
        <taxon>Pseudomonadati</taxon>
        <taxon>Planctomycetota</taxon>
        <taxon>Planctomycetia</taxon>
        <taxon>Planctomycetales</taxon>
        <taxon>Planctomycetaceae</taxon>
        <taxon>Planctopirus</taxon>
    </lineage>
</organism>
<dbReference type="InterPro" id="IPR006429">
    <property type="entry name" value="Phage_lambda_portal"/>
</dbReference>